<gene>
    <name evidence="1" type="ORF">SLAV_34800</name>
</gene>
<evidence type="ECO:0000313" key="1">
    <source>
        <dbReference type="EMBL" id="ATZ28730.1"/>
    </source>
</evidence>
<dbReference type="AlphaFoldDB" id="A0A2K8PRN6"/>
<protein>
    <submittedName>
        <fullName evidence="1">Uncharacterized protein</fullName>
    </submittedName>
</protein>
<dbReference type="EMBL" id="CP024985">
    <property type="protein sequence ID" value="ATZ28730.1"/>
    <property type="molecule type" value="Genomic_DNA"/>
</dbReference>
<dbReference type="RefSeq" id="WP_051840933.1">
    <property type="nucleotide sequence ID" value="NZ_CP024985.1"/>
</dbReference>
<dbReference type="Proteomes" id="UP000231791">
    <property type="component" value="Chromosome"/>
</dbReference>
<dbReference type="InterPro" id="IPR009784">
    <property type="entry name" value="DUF1349"/>
</dbReference>
<evidence type="ECO:0000313" key="2">
    <source>
        <dbReference type="Proteomes" id="UP000231791"/>
    </source>
</evidence>
<dbReference type="SUPFAM" id="SSF49899">
    <property type="entry name" value="Concanavalin A-like lectins/glucanases"/>
    <property type="match status" value="1"/>
</dbReference>
<dbReference type="Gene3D" id="2.60.120.200">
    <property type="match status" value="1"/>
</dbReference>
<dbReference type="KEGG" id="slx:SLAV_34800"/>
<dbReference type="GeneID" id="49387935"/>
<name>A0A2K8PRN6_STRLA</name>
<keyword evidence="2" id="KW-1185">Reference proteome</keyword>
<organism evidence="1 2">
    <name type="scientific">Streptomyces lavendulae subsp. lavendulae</name>
    <dbReference type="NCBI Taxonomy" id="58340"/>
    <lineage>
        <taxon>Bacteria</taxon>
        <taxon>Bacillati</taxon>
        <taxon>Actinomycetota</taxon>
        <taxon>Actinomycetes</taxon>
        <taxon>Kitasatosporales</taxon>
        <taxon>Streptomycetaceae</taxon>
        <taxon>Streptomyces</taxon>
    </lineage>
</organism>
<reference evidence="1 2" key="1">
    <citation type="submission" date="2017-11" db="EMBL/GenBank/DDBJ databases">
        <title>Complete genome sequence of Streptomyces lavendulae subsp. lavendulae CCM 3239 (formerly 'Streptomyces aureofaciens CCM 3239'), the producer of the angucycline-type antibiotic auricin.</title>
        <authorList>
            <person name="Busche T."/>
            <person name="Novakova R."/>
            <person name="Al'Dilaimi A."/>
            <person name="Homerova D."/>
            <person name="Feckova L."/>
            <person name="Rezuchova B."/>
            <person name="Mingyar E."/>
            <person name="Csolleiova D."/>
            <person name="Bekeova C."/>
            <person name="Winkler A."/>
            <person name="Sevcikova B."/>
            <person name="Kalinowski J."/>
            <person name="Kormanec J."/>
            <person name="Ruckert C."/>
        </authorList>
    </citation>
    <scope>NUCLEOTIDE SEQUENCE [LARGE SCALE GENOMIC DNA]</scope>
    <source>
        <strain evidence="1 2">CCM 3239</strain>
    </source>
</reference>
<accession>A0A2K8PRN6</accession>
<dbReference type="Pfam" id="PF07081">
    <property type="entry name" value="DUF1349"/>
    <property type="match status" value="1"/>
</dbReference>
<proteinExistence type="predicted"/>
<sequence>MRAPAAAVTGPAASPAAAPAPASDGVTAALTAAVTAPTRTPPRGHALALDDTGWTFSGPGAVPVRNAATLEIRADRGADLFAMPGFHEASGVPLLGRTMTGDHTVRTRVAVRGGAFGDAGGILVHGADGWFKVCVERTRAGSWAVVTVVSRPLSDEAVGPALAGPDAELLVTREGGRHAVFCREDPDGPWLFVRTFLGPADAEVRLALFAQAPFSDACTAVFTAVRWSPRALADRR</sequence>
<dbReference type="InterPro" id="IPR013320">
    <property type="entry name" value="ConA-like_dom_sf"/>
</dbReference>